<dbReference type="EMBL" id="BAAANY010000038">
    <property type="protein sequence ID" value="GAA1713942.1"/>
    <property type="molecule type" value="Genomic_DNA"/>
</dbReference>
<name>A0ABN2IXU9_9ACTN</name>
<protein>
    <submittedName>
        <fullName evidence="2">Uncharacterized protein</fullName>
    </submittedName>
</protein>
<gene>
    <name evidence="2" type="ORF">GCM10009765_73740</name>
</gene>
<proteinExistence type="predicted"/>
<feature type="region of interest" description="Disordered" evidence="1">
    <location>
        <begin position="1"/>
        <end position="56"/>
    </location>
</feature>
<organism evidence="2 3">
    <name type="scientific">Fodinicola feengrottensis</name>
    <dbReference type="NCBI Taxonomy" id="435914"/>
    <lineage>
        <taxon>Bacteria</taxon>
        <taxon>Bacillati</taxon>
        <taxon>Actinomycetota</taxon>
        <taxon>Actinomycetes</taxon>
        <taxon>Mycobacteriales</taxon>
        <taxon>Fodinicola</taxon>
    </lineage>
</organism>
<accession>A0ABN2IXU9</accession>
<dbReference type="Proteomes" id="UP001500618">
    <property type="component" value="Unassembled WGS sequence"/>
</dbReference>
<evidence type="ECO:0000256" key="1">
    <source>
        <dbReference type="SAM" id="MobiDB-lite"/>
    </source>
</evidence>
<reference evidence="2 3" key="1">
    <citation type="journal article" date="2019" name="Int. J. Syst. Evol. Microbiol.">
        <title>The Global Catalogue of Microorganisms (GCM) 10K type strain sequencing project: providing services to taxonomists for standard genome sequencing and annotation.</title>
        <authorList>
            <consortium name="The Broad Institute Genomics Platform"/>
            <consortium name="The Broad Institute Genome Sequencing Center for Infectious Disease"/>
            <person name="Wu L."/>
            <person name="Ma J."/>
        </authorList>
    </citation>
    <scope>NUCLEOTIDE SEQUENCE [LARGE SCALE GENOMIC DNA]</scope>
    <source>
        <strain evidence="2 3">JCM 14718</strain>
    </source>
</reference>
<evidence type="ECO:0000313" key="2">
    <source>
        <dbReference type="EMBL" id="GAA1713942.1"/>
    </source>
</evidence>
<keyword evidence="3" id="KW-1185">Reference proteome</keyword>
<evidence type="ECO:0000313" key="3">
    <source>
        <dbReference type="Proteomes" id="UP001500618"/>
    </source>
</evidence>
<sequence>MTAPAGAAPLPRPATQGNGGAVRLHTNVTSFGPARPAPQGSSTKENPAPRPETVVRPNYEKSTILYGPLNIGPYEAYQAWVDCPAGMVATGGGESNTSAGGIFPHDSYALDNGAGWQVTVSNNSSVSATYTVNAVCVNGLNSYRQVRGKDLLPANGAGGVAATCAPNELVLGGGGFSDTINNHAVTYPYPSANSWWYGMHNLDGVQRTITTQAMCGGYNGSYQVLNGSYSDVAPGHVATAVVYCPVGTSVTSGGGGGGDGTFITDSYPDPSEGWRVYAYNSTTSPGVVSADVVCVG</sequence>
<comment type="caution">
    <text evidence="2">The sequence shown here is derived from an EMBL/GenBank/DDBJ whole genome shotgun (WGS) entry which is preliminary data.</text>
</comment>